<dbReference type="Proteomes" id="UP000004828">
    <property type="component" value="Unassembled WGS sequence"/>
</dbReference>
<organism evidence="1 2">
    <name type="scientific">Roseburia intestinalis L1-82</name>
    <dbReference type="NCBI Taxonomy" id="536231"/>
    <lineage>
        <taxon>Bacteria</taxon>
        <taxon>Bacillati</taxon>
        <taxon>Bacillota</taxon>
        <taxon>Clostridia</taxon>
        <taxon>Lachnospirales</taxon>
        <taxon>Lachnospiraceae</taxon>
        <taxon>Roseburia</taxon>
    </lineage>
</organism>
<protein>
    <submittedName>
        <fullName evidence="1">Uncharacterized protein</fullName>
    </submittedName>
</protein>
<dbReference type="HOGENOM" id="CLU_3295875_0_0_9"/>
<reference evidence="1 2" key="1">
    <citation type="submission" date="2009-08" db="EMBL/GenBank/DDBJ databases">
        <authorList>
            <person name="Weinstock G."/>
            <person name="Sodergren E."/>
            <person name="Clifton S."/>
            <person name="Fulton L."/>
            <person name="Fulton B."/>
            <person name="Courtney L."/>
            <person name="Fronick C."/>
            <person name="Harrison M."/>
            <person name="Strong C."/>
            <person name="Farmer C."/>
            <person name="Delahaunty K."/>
            <person name="Markovic C."/>
            <person name="Hall O."/>
            <person name="Minx P."/>
            <person name="Tomlinson C."/>
            <person name="Mitreva M."/>
            <person name="Nelson J."/>
            <person name="Hou S."/>
            <person name="Wollam A."/>
            <person name="Pepin K.H."/>
            <person name="Johnson M."/>
            <person name="Bhonagiri V."/>
            <person name="Nash W.E."/>
            <person name="Warren W."/>
            <person name="Chinwalla A."/>
            <person name="Mardis E.R."/>
            <person name="Wilson R.K."/>
        </authorList>
    </citation>
    <scope>NUCLEOTIDE SEQUENCE [LARGE SCALE GENOMIC DNA]</scope>
    <source>
        <strain evidence="1 2">L1-82</strain>
    </source>
</reference>
<dbReference type="EMBL" id="ABYJ02000039">
    <property type="protein sequence ID" value="EEV02332.1"/>
    <property type="molecule type" value="Genomic_DNA"/>
</dbReference>
<gene>
    <name evidence="1" type="ORF">ROSINTL182_05795</name>
</gene>
<name>C7G7C8_9FIRM</name>
<accession>C7G7C8</accession>
<proteinExistence type="predicted"/>
<evidence type="ECO:0000313" key="1">
    <source>
        <dbReference type="EMBL" id="EEV02332.1"/>
    </source>
</evidence>
<evidence type="ECO:0000313" key="2">
    <source>
        <dbReference type="Proteomes" id="UP000004828"/>
    </source>
</evidence>
<sequence length="40" mass="4835">MFADEAVAVSPFYTYDRIFLNVTLWRFLKQKDCIQVFQMV</sequence>
<dbReference type="AlphaFoldDB" id="C7G7C8"/>
<comment type="caution">
    <text evidence="1">The sequence shown here is derived from an EMBL/GenBank/DDBJ whole genome shotgun (WGS) entry which is preliminary data.</text>
</comment>